<keyword evidence="2" id="KW-1185">Reference proteome</keyword>
<dbReference type="OrthoDB" id="1607513at2759"/>
<reference evidence="1" key="1">
    <citation type="journal article" date="2020" name="New Phytol.">
        <title>Comparative genomics reveals dynamic genome evolution in host specialist ectomycorrhizal fungi.</title>
        <authorList>
            <person name="Lofgren L.A."/>
            <person name="Nguyen N.H."/>
            <person name="Vilgalys R."/>
            <person name="Ruytinx J."/>
            <person name="Liao H.L."/>
            <person name="Branco S."/>
            <person name="Kuo A."/>
            <person name="LaButti K."/>
            <person name="Lipzen A."/>
            <person name="Andreopoulos W."/>
            <person name="Pangilinan J."/>
            <person name="Riley R."/>
            <person name="Hundley H."/>
            <person name="Na H."/>
            <person name="Barry K."/>
            <person name="Grigoriev I.V."/>
            <person name="Stajich J.E."/>
            <person name="Kennedy P.G."/>
        </authorList>
    </citation>
    <scope>NUCLEOTIDE SEQUENCE</scope>
    <source>
        <strain evidence="1">MN1</strain>
    </source>
</reference>
<feature type="non-terminal residue" evidence="1">
    <location>
        <position position="1"/>
    </location>
</feature>
<evidence type="ECO:0000313" key="1">
    <source>
        <dbReference type="EMBL" id="KAG1805948.1"/>
    </source>
</evidence>
<comment type="caution">
    <text evidence="1">The sequence shown here is derived from an EMBL/GenBank/DDBJ whole genome shotgun (WGS) entry which is preliminary data.</text>
</comment>
<dbReference type="AlphaFoldDB" id="A0A9P7DY88"/>
<sequence>LTPKDWSAIQLVSHWLKAFCSATTQMSTMKHSMLSSTQAIFRGLQESLSELPDNTPPHLKNLLIKPHRKLSDYYTKFDESPLYIWSSCKLFPYIHPKVPTHLLTVLNPQISYGGLLDNCGDDPTLQHHLEGAKDQLQQYYQDNYLALQATLAVPQLAAAAEIVSGSPQKVNFTA</sequence>
<proteinExistence type="predicted"/>
<gene>
    <name evidence="1" type="ORF">BJ212DRAFT_1283108</name>
</gene>
<organism evidence="1 2">
    <name type="scientific">Suillus subaureus</name>
    <dbReference type="NCBI Taxonomy" id="48587"/>
    <lineage>
        <taxon>Eukaryota</taxon>
        <taxon>Fungi</taxon>
        <taxon>Dikarya</taxon>
        <taxon>Basidiomycota</taxon>
        <taxon>Agaricomycotina</taxon>
        <taxon>Agaricomycetes</taxon>
        <taxon>Agaricomycetidae</taxon>
        <taxon>Boletales</taxon>
        <taxon>Suillineae</taxon>
        <taxon>Suillaceae</taxon>
        <taxon>Suillus</taxon>
    </lineage>
</organism>
<dbReference type="GeneID" id="64625745"/>
<dbReference type="EMBL" id="JABBWG010000049">
    <property type="protein sequence ID" value="KAG1805948.1"/>
    <property type="molecule type" value="Genomic_DNA"/>
</dbReference>
<dbReference type="RefSeq" id="XP_041187524.1">
    <property type="nucleotide sequence ID" value="XM_041331728.1"/>
</dbReference>
<protein>
    <submittedName>
        <fullName evidence="1">Uncharacterized protein</fullName>
    </submittedName>
</protein>
<name>A0A9P7DY88_9AGAM</name>
<evidence type="ECO:0000313" key="2">
    <source>
        <dbReference type="Proteomes" id="UP000807769"/>
    </source>
</evidence>
<dbReference type="Proteomes" id="UP000807769">
    <property type="component" value="Unassembled WGS sequence"/>
</dbReference>
<accession>A0A9P7DY88</accession>